<evidence type="ECO:0008006" key="6">
    <source>
        <dbReference type="Google" id="ProtNLM"/>
    </source>
</evidence>
<dbReference type="OrthoDB" id="1393025at2"/>
<gene>
    <name evidence="4" type="ORF">DDV96_06370</name>
</gene>
<evidence type="ECO:0000256" key="3">
    <source>
        <dbReference type="SAM" id="SignalP"/>
    </source>
</evidence>
<dbReference type="RefSeq" id="WP_116693909.1">
    <property type="nucleotide sequence ID" value="NZ_QEHR01000003.1"/>
</dbReference>
<name>A0A2U0I448_9FLAO</name>
<keyword evidence="5" id="KW-1185">Reference proteome</keyword>
<sequence length="714" mass="81276">MIRNYFVLLTGFLCVMAFNHLKAQESPVLSFNIPSQNNIKFNRFLQNPTYSLVEENNTFISVYHRNQWIQFKDSPSAYLLSYSGAFGENTGMGIGIYQQNLGIITSFGATGNYAYRIGLTRDIDLTLGFNLAYYNSGVDNNRAVTSQDDPLLLEFEKTSLMAIKPGINISYKNLHLGVFAENLVDYNFKTNKLASEYIDRSYAAQLMYVHDFQSGVGLFENSKLRLAANGSMTETFGLGLGGSILVDFPQMGWLKTGVDDYYGVGAGFGIHLSKRLSIGYTYERTIKEGLVNLGPTHEVNLVFAIGKKRSAGVFNDALVKRRQKKRLEANTMSIAERDGLNTNGEDEAYQISENRTNENVQQQGEQYASIRNATEKGMPKTVPNTVSSKELLGRSNRLERERRNRMNRIARLQLELDHENQYLLKLLEREDAQMASRKNQLEEQIQNLKQYAQRENQVNAIKSEDIETIILRSADPVENKIAMPKTAEELKHAENGYYLVQEPVNALTEEDFVSVDRFDLLPDAVRAYNVRYANGAEEGLYIIHVDNPEQLSKTSDNRNTNSNTRSTTSETAHKEALASNEVQNNNSVARQAVSEKKNKKPEPKPKKQTKTKKNEKNNEINHPQRRRINLNSPDVSTGFYIIANVFSEHSNAEKFMATLRTKGLRPNSFINPKNNYKYVYLRYFSHWEDALECYNSKVEGLYQGPIWILDNYTE</sequence>
<proteinExistence type="predicted"/>
<protein>
    <recommendedName>
        <fullName evidence="6">Type IX secretion system membrane protein PorP/SprF</fullName>
    </recommendedName>
</protein>
<evidence type="ECO:0000256" key="2">
    <source>
        <dbReference type="SAM" id="MobiDB-lite"/>
    </source>
</evidence>
<dbReference type="Pfam" id="PF11751">
    <property type="entry name" value="PorP_SprF"/>
    <property type="match status" value="1"/>
</dbReference>
<feature type="compositionally biased region" description="Polar residues" evidence="2">
    <location>
        <begin position="580"/>
        <end position="589"/>
    </location>
</feature>
<feature type="signal peptide" evidence="3">
    <location>
        <begin position="1"/>
        <end position="23"/>
    </location>
</feature>
<dbReference type="AlphaFoldDB" id="A0A2U0I448"/>
<feature type="region of interest" description="Disordered" evidence="2">
    <location>
        <begin position="551"/>
        <end position="631"/>
    </location>
</feature>
<reference evidence="4 5" key="1">
    <citation type="submission" date="2018-04" db="EMBL/GenBank/DDBJ databases">
        <title>Marixanthomonas spongiae HN-E44 sp. nov., isolated from a marine sponge.</title>
        <authorList>
            <person name="Luo L."/>
            <person name="Zhuang L."/>
        </authorList>
    </citation>
    <scope>NUCLEOTIDE SEQUENCE [LARGE SCALE GENOMIC DNA]</scope>
    <source>
        <strain evidence="4 5">HN-E44</strain>
    </source>
</reference>
<feature type="compositionally biased region" description="Basic and acidic residues" evidence="2">
    <location>
        <begin position="593"/>
        <end position="605"/>
    </location>
</feature>
<feature type="coiled-coil region" evidence="1">
    <location>
        <begin position="395"/>
        <end position="458"/>
    </location>
</feature>
<accession>A0A2U0I448</accession>
<evidence type="ECO:0000256" key="1">
    <source>
        <dbReference type="SAM" id="Coils"/>
    </source>
</evidence>
<organism evidence="4 5">
    <name type="scientific">Marixanthomonas spongiae</name>
    <dbReference type="NCBI Taxonomy" id="2174845"/>
    <lineage>
        <taxon>Bacteria</taxon>
        <taxon>Pseudomonadati</taxon>
        <taxon>Bacteroidota</taxon>
        <taxon>Flavobacteriia</taxon>
        <taxon>Flavobacteriales</taxon>
        <taxon>Flavobacteriaceae</taxon>
        <taxon>Marixanthomonas</taxon>
    </lineage>
</organism>
<evidence type="ECO:0000313" key="4">
    <source>
        <dbReference type="EMBL" id="PVW15886.1"/>
    </source>
</evidence>
<dbReference type="Proteomes" id="UP000245962">
    <property type="component" value="Unassembled WGS sequence"/>
</dbReference>
<dbReference type="EMBL" id="QEHR01000003">
    <property type="protein sequence ID" value="PVW15886.1"/>
    <property type="molecule type" value="Genomic_DNA"/>
</dbReference>
<comment type="caution">
    <text evidence="4">The sequence shown here is derived from an EMBL/GenBank/DDBJ whole genome shotgun (WGS) entry which is preliminary data.</text>
</comment>
<keyword evidence="1" id="KW-0175">Coiled coil</keyword>
<feature type="compositionally biased region" description="Low complexity" evidence="2">
    <location>
        <begin position="557"/>
        <end position="570"/>
    </location>
</feature>
<keyword evidence="3" id="KW-0732">Signal</keyword>
<evidence type="ECO:0000313" key="5">
    <source>
        <dbReference type="Proteomes" id="UP000245962"/>
    </source>
</evidence>
<feature type="chain" id="PRO_5015712247" description="Type IX secretion system membrane protein PorP/SprF" evidence="3">
    <location>
        <begin position="24"/>
        <end position="714"/>
    </location>
</feature>
<dbReference type="InterPro" id="IPR019861">
    <property type="entry name" value="PorP/SprF_Bacteroidetes"/>
</dbReference>
<dbReference type="NCBIfam" id="TIGR03519">
    <property type="entry name" value="T9SS_PorP_fam"/>
    <property type="match status" value="1"/>
</dbReference>